<organism evidence="4 5">
    <name type="scientific">Pontibacter toksunensis</name>
    <dbReference type="NCBI Taxonomy" id="1332631"/>
    <lineage>
        <taxon>Bacteria</taxon>
        <taxon>Pseudomonadati</taxon>
        <taxon>Bacteroidota</taxon>
        <taxon>Cytophagia</taxon>
        <taxon>Cytophagales</taxon>
        <taxon>Hymenobacteraceae</taxon>
        <taxon>Pontibacter</taxon>
    </lineage>
</organism>
<keyword evidence="1 4" id="KW-0328">Glycosyltransferase</keyword>
<dbReference type="InterPro" id="IPR029057">
    <property type="entry name" value="PRTase-like"/>
</dbReference>
<evidence type="ECO:0000256" key="1">
    <source>
        <dbReference type="ARBA" id="ARBA00022676"/>
    </source>
</evidence>
<reference evidence="5" key="1">
    <citation type="journal article" date="2019" name="Int. J. Syst. Evol. Microbiol.">
        <title>The Global Catalogue of Microorganisms (GCM) 10K type strain sequencing project: providing services to taxonomists for standard genome sequencing and annotation.</title>
        <authorList>
            <consortium name="The Broad Institute Genomics Platform"/>
            <consortium name="The Broad Institute Genome Sequencing Center for Infectious Disease"/>
            <person name="Wu L."/>
            <person name="Ma J."/>
        </authorList>
    </citation>
    <scope>NUCLEOTIDE SEQUENCE [LARGE SCALE GENOMIC DNA]</scope>
    <source>
        <strain evidence="5">KCTC 23984</strain>
    </source>
</reference>
<dbReference type="EMBL" id="JBHUOX010000026">
    <property type="protein sequence ID" value="MFD3003273.1"/>
    <property type="molecule type" value="Genomic_DNA"/>
</dbReference>
<protein>
    <submittedName>
        <fullName evidence="4">Phosphoribosyltransferase</fullName>
    </submittedName>
</protein>
<dbReference type="PANTHER" id="PTHR43363:SF1">
    <property type="entry name" value="HYPOXANTHINE-GUANINE PHOSPHORIBOSYLTRANSFERASE"/>
    <property type="match status" value="1"/>
</dbReference>
<proteinExistence type="predicted"/>
<evidence type="ECO:0000313" key="5">
    <source>
        <dbReference type="Proteomes" id="UP001597641"/>
    </source>
</evidence>
<dbReference type="Proteomes" id="UP001597641">
    <property type="component" value="Unassembled WGS sequence"/>
</dbReference>
<dbReference type="SUPFAM" id="SSF53271">
    <property type="entry name" value="PRTase-like"/>
    <property type="match status" value="1"/>
</dbReference>
<dbReference type="PANTHER" id="PTHR43363">
    <property type="entry name" value="HYPOXANTHINE PHOSPHORIBOSYLTRANSFERASE"/>
    <property type="match status" value="1"/>
</dbReference>
<keyword evidence="2" id="KW-0808">Transferase</keyword>
<dbReference type="CDD" id="cd06223">
    <property type="entry name" value="PRTases_typeI"/>
    <property type="match status" value="1"/>
</dbReference>
<feature type="domain" description="Phosphoribosyltransferase" evidence="3">
    <location>
        <begin position="13"/>
        <end position="179"/>
    </location>
</feature>
<evidence type="ECO:0000256" key="2">
    <source>
        <dbReference type="ARBA" id="ARBA00022679"/>
    </source>
</evidence>
<dbReference type="Gene3D" id="3.30.1310.20">
    <property type="entry name" value="PRTase-like"/>
    <property type="match status" value="1"/>
</dbReference>
<evidence type="ECO:0000313" key="4">
    <source>
        <dbReference type="EMBL" id="MFD3003273.1"/>
    </source>
</evidence>
<evidence type="ECO:0000259" key="3">
    <source>
        <dbReference type="Pfam" id="PF00156"/>
    </source>
</evidence>
<dbReference type="Pfam" id="PF00156">
    <property type="entry name" value="Pribosyltran"/>
    <property type="match status" value="1"/>
</dbReference>
<accession>A0ABW6C5K6</accession>
<gene>
    <name evidence="4" type="ORF">ACFS7Z_23120</name>
</gene>
<keyword evidence="5" id="KW-1185">Reference proteome</keyword>
<dbReference type="Gene3D" id="3.40.50.2020">
    <property type="match status" value="1"/>
</dbReference>
<sequence>MTMNSERIRNRKEAALLLAERLEKYRGEQGVVLAIPRGGVPVAAPIAKHLGMPLEVTLSKKIGHPSNPEFAIGSVSLGSVAVDERAEVPTAYVEAEVTRIRENLRHKYSLYMGNREHVPLKDRVVIIVDDGVATGKTLMATIELVKKEAPRKIVVAVPVASPSAYDQIDSMVDEVICLLVPPYFQAVGQFYDEFSQISDELVIKLLQEQENS</sequence>
<name>A0ABW6C5K6_9BACT</name>
<dbReference type="InterPro" id="IPR000836">
    <property type="entry name" value="PRTase_dom"/>
</dbReference>
<comment type="caution">
    <text evidence="4">The sequence shown here is derived from an EMBL/GenBank/DDBJ whole genome shotgun (WGS) entry which is preliminary data.</text>
</comment>
<dbReference type="GO" id="GO:0016757">
    <property type="term" value="F:glycosyltransferase activity"/>
    <property type="evidence" value="ECO:0007669"/>
    <property type="project" value="UniProtKB-KW"/>
</dbReference>